<comment type="similarity">
    <text evidence="1">Belongs to the peptidase C1 family.</text>
</comment>
<dbReference type="InParanoid" id="A0A6P7GKY9"/>
<dbReference type="Gene3D" id="3.90.70.10">
    <property type="entry name" value="Cysteine proteinases"/>
    <property type="match status" value="1"/>
</dbReference>
<dbReference type="GO" id="GO:0006508">
    <property type="term" value="P:proteolysis"/>
    <property type="evidence" value="ECO:0007669"/>
    <property type="project" value="InterPro"/>
</dbReference>
<protein>
    <submittedName>
        <fullName evidence="3">Cathepsin L2-like</fullName>
    </submittedName>
</protein>
<feature type="non-terminal residue" evidence="3">
    <location>
        <position position="1"/>
    </location>
</feature>
<dbReference type="RefSeq" id="XP_028144465.1">
    <property type="nucleotide sequence ID" value="XM_028288664.1"/>
</dbReference>
<organism evidence="3">
    <name type="scientific">Diabrotica virgifera virgifera</name>
    <name type="common">western corn rootworm</name>
    <dbReference type="NCBI Taxonomy" id="50390"/>
    <lineage>
        <taxon>Eukaryota</taxon>
        <taxon>Metazoa</taxon>
        <taxon>Ecdysozoa</taxon>
        <taxon>Arthropoda</taxon>
        <taxon>Hexapoda</taxon>
        <taxon>Insecta</taxon>
        <taxon>Pterygota</taxon>
        <taxon>Neoptera</taxon>
        <taxon>Endopterygota</taxon>
        <taxon>Coleoptera</taxon>
        <taxon>Polyphaga</taxon>
        <taxon>Cucujiformia</taxon>
        <taxon>Chrysomeloidea</taxon>
        <taxon>Chrysomelidae</taxon>
        <taxon>Galerucinae</taxon>
        <taxon>Diabroticina</taxon>
        <taxon>Diabroticites</taxon>
        <taxon>Diabrotica</taxon>
    </lineage>
</organism>
<evidence type="ECO:0000256" key="1">
    <source>
        <dbReference type="ARBA" id="ARBA00008455"/>
    </source>
</evidence>
<feature type="domain" description="Peptidase C1A papain C-terminal" evidence="2">
    <location>
        <begin position="45"/>
        <end position="191"/>
    </location>
</feature>
<dbReference type="InterPro" id="IPR000668">
    <property type="entry name" value="Peptidase_C1A_C"/>
</dbReference>
<dbReference type="SUPFAM" id="SSF54001">
    <property type="entry name" value="Cysteine proteinases"/>
    <property type="match status" value="1"/>
</dbReference>
<dbReference type="PANTHER" id="PTHR12411">
    <property type="entry name" value="CYSTEINE PROTEASE FAMILY C1-RELATED"/>
    <property type="match status" value="1"/>
</dbReference>
<sequence length="192" mass="21756">RNHEGVTRNLSNRQYLQNMVKLTKSRHRKVDADKERNVFEKFMNLPSEVNWIQKGFKTPSYNQKDCGACYAFSIAGAIQAQVFKQTHQLVPLSEQQIVDCSLPFGNYGCAGGSLRNTLRYLEKVGGLMAYKDYPYKSRKQRCVYDKNKALVNITSWAVLPARDEQALEVALAKVGPVAASINASPRTFQLYQ</sequence>
<gene>
    <name evidence="3" type="primary">LOC114338081</name>
</gene>
<name>A0A6P7GKY9_DIAVI</name>
<accession>A0A6P7GKY9</accession>
<reference evidence="3" key="1">
    <citation type="submission" date="2025-08" db="UniProtKB">
        <authorList>
            <consortium name="RefSeq"/>
        </authorList>
    </citation>
    <scope>IDENTIFICATION</scope>
    <source>
        <tissue evidence="3">Whole insect</tissue>
    </source>
</reference>
<evidence type="ECO:0000259" key="2">
    <source>
        <dbReference type="SMART" id="SM00645"/>
    </source>
</evidence>
<evidence type="ECO:0000313" key="3">
    <source>
        <dbReference type="RefSeq" id="XP_028144465.1"/>
    </source>
</evidence>
<dbReference type="InterPro" id="IPR013128">
    <property type="entry name" value="Peptidase_C1A"/>
</dbReference>
<dbReference type="Pfam" id="PF00112">
    <property type="entry name" value="Peptidase_C1"/>
    <property type="match status" value="1"/>
</dbReference>
<proteinExistence type="inferred from homology"/>
<dbReference type="GO" id="GO:0008234">
    <property type="term" value="F:cysteine-type peptidase activity"/>
    <property type="evidence" value="ECO:0007669"/>
    <property type="project" value="InterPro"/>
</dbReference>
<dbReference type="AlphaFoldDB" id="A0A6P7GKY9"/>
<dbReference type="InterPro" id="IPR039417">
    <property type="entry name" value="Peptidase_C1A_papain-like"/>
</dbReference>
<dbReference type="CDD" id="cd02248">
    <property type="entry name" value="Peptidase_C1A"/>
    <property type="match status" value="1"/>
</dbReference>
<dbReference type="InterPro" id="IPR038765">
    <property type="entry name" value="Papain-like_cys_pep_sf"/>
</dbReference>
<dbReference type="SMART" id="SM00645">
    <property type="entry name" value="Pept_C1"/>
    <property type="match status" value="1"/>
</dbReference>